<accession>A0AAV4RME2</accession>
<feature type="region of interest" description="Disordered" evidence="1">
    <location>
        <begin position="73"/>
        <end position="93"/>
    </location>
</feature>
<evidence type="ECO:0000313" key="3">
    <source>
        <dbReference type="Proteomes" id="UP001054945"/>
    </source>
</evidence>
<reference evidence="2 3" key="1">
    <citation type="submission" date="2021-06" db="EMBL/GenBank/DDBJ databases">
        <title>Caerostris extrusa draft genome.</title>
        <authorList>
            <person name="Kono N."/>
            <person name="Arakawa K."/>
        </authorList>
    </citation>
    <scope>NUCLEOTIDE SEQUENCE [LARGE SCALE GENOMIC DNA]</scope>
</reference>
<feature type="compositionally biased region" description="Basic residues" evidence="1">
    <location>
        <begin position="73"/>
        <end position="86"/>
    </location>
</feature>
<proteinExistence type="predicted"/>
<evidence type="ECO:0000313" key="2">
    <source>
        <dbReference type="EMBL" id="GIY21455.1"/>
    </source>
</evidence>
<dbReference type="EMBL" id="BPLR01008021">
    <property type="protein sequence ID" value="GIY21455.1"/>
    <property type="molecule type" value="Genomic_DNA"/>
</dbReference>
<organism evidence="2 3">
    <name type="scientific">Caerostris extrusa</name>
    <name type="common">Bark spider</name>
    <name type="synonym">Caerostris bankana</name>
    <dbReference type="NCBI Taxonomy" id="172846"/>
    <lineage>
        <taxon>Eukaryota</taxon>
        <taxon>Metazoa</taxon>
        <taxon>Ecdysozoa</taxon>
        <taxon>Arthropoda</taxon>
        <taxon>Chelicerata</taxon>
        <taxon>Arachnida</taxon>
        <taxon>Araneae</taxon>
        <taxon>Araneomorphae</taxon>
        <taxon>Entelegynae</taxon>
        <taxon>Araneoidea</taxon>
        <taxon>Araneidae</taxon>
        <taxon>Caerostris</taxon>
    </lineage>
</organism>
<keyword evidence="3" id="KW-1185">Reference proteome</keyword>
<dbReference type="Proteomes" id="UP001054945">
    <property type="component" value="Unassembled WGS sequence"/>
</dbReference>
<evidence type="ECO:0000256" key="1">
    <source>
        <dbReference type="SAM" id="MobiDB-lite"/>
    </source>
</evidence>
<sequence>MNLNSDPCNLRILKYPCKLVYSFPPKIQNQKHATIAMPLATLLRKQIKWHKPPTLFFSFQIAVILHNRKTKTNKKVMKEKANRRHYEKSSPVTHIQTVRDHTLMAGGGGARATP</sequence>
<protein>
    <submittedName>
        <fullName evidence="2">Uncharacterized protein</fullName>
    </submittedName>
</protein>
<comment type="caution">
    <text evidence="2">The sequence shown here is derived from an EMBL/GenBank/DDBJ whole genome shotgun (WGS) entry which is preliminary data.</text>
</comment>
<name>A0AAV4RME2_CAEEX</name>
<gene>
    <name evidence="2" type="ORF">CEXT_3921</name>
</gene>
<dbReference type="AlphaFoldDB" id="A0AAV4RME2"/>